<dbReference type="Gene3D" id="3.40.50.450">
    <property type="match status" value="1"/>
</dbReference>
<organism evidence="1 2">
    <name type="scientific">Candidatus Woesebacteria bacterium GW2011_GWA2_40_7b</name>
    <dbReference type="NCBI Taxonomy" id="1618563"/>
    <lineage>
        <taxon>Bacteria</taxon>
        <taxon>Candidatus Woeseibacteriota</taxon>
    </lineage>
</organism>
<proteinExistence type="predicted"/>
<accession>A0A0G0VEQ6</accession>
<dbReference type="EMBL" id="LBZK01000019">
    <property type="protein sequence ID" value="KKR70555.1"/>
    <property type="molecule type" value="Genomic_DNA"/>
</dbReference>
<dbReference type="Pfam" id="PF05014">
    <property type="entry name" value="Nuc_deoxyrib_tr"/>
    <property type="match status" value="1"/>
</dbReference>
<dbReference type="AlphaFoldDB" id="A0A0G0VEQ6"/>
<protein>
    <recommendedName>
        <fullName evidence="3">Nucleoside 2-deoxyribosyltransferase</fullName>
    </recommendedName>
</protein>
<dbReference type="STRING" id="1618563.UU12_C0019G0013"/>
<dbReference type="Proteomes" id="UP000034562">
    <property type="component" value="Unassembled WGS sequence"/>
</dbReference>
<comment type="caution">
    <text evidence="1">The sequence shown here is derived from an EMBL/GenBank/DDBJ whole genome shotgun (WGS) entry which is preliminary data.</text>
</comment>
<evidence type="ECO:0000313" key="2">
    <source>
        <dbReference type="Proteomes" id="UP000034562"/>
    </source>
</evidence>
<evidence type="ECO:0008006" key="3">
    <source>
        <dbReference type="Google" id="ProtNLM"/>
    </source>
</evidence>
<dbReference type="InterPro" id="IPR007710">
    <property type="entry name" value="Nucleoside_deoxyribTrfase"/>
</dbReference>
<name>A0A0G0VEQ6_9BACT</name>
<gene>
    <name evidence="1" type="ORF">UU12_C0019G0013</name>
</gene>
<reference evidence="1 2" key="1">
    <citation type="journal article" date="2015" name="Nature">
        <title>rRNA introns, odd ribosomes, and small enigmatic genomes across a large radiation of phyla.</title>
        <authorList>
            <person name="Brown C.T."/>
            <person name="Hug L.A."/>
            <person name="Thomas B.C."/>
            <person name="Sharon I."/>
            <person name="Castelle C.J."/>
            <person name="Singh A."/>
            <person name="Wilkins M.J."/>
            <person name="Williams K.H."/>
            <person name="Banfield J.F."/>
        </authorList>
    </citation>
    <scope>NUCLEOTIDE SEQUENCE [LARGE SCALE GENOMIC DNA]</scope>
</reference>
<sequence length="126" mass="14254">MLRMFVTAPFLNEETKDQINYLCSLVKKAGFIDYCFSRDEKEFADSQEMMSRAKEEIEKSDCLLIDMTDKPTGRALEAGMAYALGKKVVVIMKKGTQIKDTTRGVSTLVIEYNNIDEIVAPLSRLV</sequence>
<evidence type="ECO:0000313" key="1">
    <source>
        <dbReference type="EMBL" id="KKR70555.1"/>
    </source>
</evidence>
<dbReference type="SUPFAM" id="SSF52309">
    <property type="entry name" value="N-(deoxy)ribosyltransferase-like"/>
    <property type="match status" value="1"/>
</dbReference>